<evidence type="ECO:0000256" key="6">
    <source>
        <dbReference type="ARBA" id="ARBA00022824"/>
    </source>
</evidence>
<dbReference type="InterPro" id="IPR037364">
    <property type="entry name" value="Sec23"/>
</dbReference>
<dbReference type="FunFam" id="2.60.40.1670:FF:000006">
    <property type="entry name" value="Protein transport protein SEC23"/>
    <property type="match status" value="1"/>
</dbReference>
<dbReference type="InterPro" id="IPR036175">
    <property type="entry name" value="Sec23/24_helical_dom_sf"/>
</dbReference>
<evidence type="ECO:0000256" key="8">
    <source>
        <dbReference type="ARBA" id="ARBA00022892"/>
    </source>
</evidence>
<dbReference type="FunFam" id="2.30.30.380:FF:000001">
    <property type="entry name" value="Protein transport protein SEC23"/>
    <property type="match status" value="1"/>
</dbReference>
<dbReference type="Pfam" id="PF04810">
    <property type="entry name" value="zf-Sec23_Sec24"/>
    <property type="match status" value="1"/>
</dbReference>
<dbReference type="InterPro" id="IPR012990">
    <property type="entry name" value="Beta-sandwich_Sec23_24"/>
</dbReference>
<dbReference type="FunFam" id="3.40.50.410:FF:000008">
    <property type="entry name" value="Protein transport protein SEC23"/>
    <property type="match status" value="1"/>
</dbReference>
<dbReference type="OMA" id="RSRIWAC"/>
<organism evidence="20 21">
    <name type="scientific">Klebsormidium nitens</name>
    <name type="common">Green alga</name>
    <name type="synonym">Ulothrix nitens</name>
    <dbReference type="NCBI Taxonomy" id="105231"/>
    <lineage>
        <taxon>Eukaryota</taxon>
        <taxon>Viridiplantae</taxon>
        <taxon>Streptophyta</taxon>
        <taxon>Klebsormidiophyceae</taxon>
        <taxon>Klebsormidiales</taxon>
        <taxon>Klebsormidiaceae</taxon>
        <taxon>Klebsormidium</taxon>
    </lineage>
</organism>
<keyword evidence="7 14" id="KW-0862">Zinc</keyword>
<evidence type="ECO:0000259" key="15">
    <source>
        <dbReference type="Pfam" id="PF00626"/>
    </source>
</evidence>
<dbReference type="InterPro" id="IPR006895">
    <property type="entry name" value="Znf_Sec23_Sec24"/>
</dbReference>
<evidence type="ECO:0000259" key="16">
    <source>
        <dbReference type="Pfam" id="PF04810"/>
    </source>
</evidence>
<evidence type="ECO:0000256" key="5">
    <source>
        <dbReference type="ARBA" id="ARBA00022723"/>
    </source>
</evidence>
<dbReference type="InterPro" id="IPR036180">
    <property type="entry name" value="Gelsolin-like_dom_sf"/>
</dbReference>
<keyword evidence="10" id="KW-0333">Golgi apparatus</keyword>
<evidence type="ECO:0000256" key="11">
    <source>
        <dbReference type="ARBA" id="ARBA00023136"/>
    </source>
</evidence>
<comment type="subcellular location">
    <subcellularLocation>
        <location evidence="14">Cytoplasmic vesicle</location>
        <location evidence="14">COPII-coated vesicle membrane</location>
        <topology evidence="14">Peripheral membrane protein</topology>
        <orientation evidence="14">Cytoplasmic side</orientation>
    </subcellularLocation>
    <subcellularLocation>
        <location evidence="14">Endoplasmic reticulum membrane</location>
        <topology evidence="14">Peripheral membrane protein</topology>
        <orientation evidence="14">Cytoplasmic side</orientation>
    </subcellularLocation>
    <subcellularLocation>
        <location evidence="1">Golgi apparatus membrane</location>
        <topology evidence="1">Peripheral membrane protein</topology>
        <orientation evidence="1">Cytoplasmic side</orientation>
    </subcellularLocation>
</comment>
<comment type="function">
    <text evidence="13 14">Component of the coat protein complex II (COPII) which promotes the formation of transport vesicles from the endoplasmic reticulum (ER). The coat has two main functions, the physical deformation of the endoplasmic reticulum membrane into vesicles and the selection of cargo molecules.</text>
</comment>
<keyword evidence="5 14" id="KW-0479">Metal-binding</keyword>
<evidence type="ECO:0000256" key="13">
    <source>
        <dbReference type="ARBA" id="ARBA00025471"/>
    </source>
</evidence>
<dbReference type="Pfam" id="PF08033">
    <property type="entry name" value="Sec23_BS"/>
    <property type="match status" value="1"/>
</dbReference>
<evidence type="ECO:0000256" key="14">
    <source>
        <dbReference type="RuleBase" id="RU365030"/>
    </source>
</evidence>
<dbReference type="InterPro" id="IPR029006">
    <property type="entry name" value="ADF-H/Gelsolin-like_dom_sf"/>
</dbReference>
<dbReference type="Pfam" id="PF04815">
    <property type="entry name" value="Sec23_helical"/>
    <property type="match status" value="1"/>
</dbReference>
<dbReference type="SUPFAM" id="SSF53300">
    <property type="entry name" value="vWA-like"/>
    <property type="match status" value="1"/>
</dbReference>
<feature type="domain" description="Sec23/Sec24 beta-sandwich" evidence="19">
    <location>
        <begin position="399"/>
        <end position="502"/>
    </location>
</feature>
<dbReference type="InterPro" id="IPR037550">
    <property type="entry name" value="Sec23_C"/>
</dbReference>
<feature type="domain" description="Sec23/Sec24 helical" evidence="18">
    <location>
        <begin position="516"/>
        <end position="612"/>
    </location>
</feature>
<proteinExistence type="inferred from homology"/>
<dbReference type="Proteomes" id="UP000054558">
    <property type="component" value="Unassembled WGS sequence"/>
</dbReference>
<evidence type="ECO:0000256" key="10">
    <source>
        <dbReference type="ARBA" id="ARBA00023034"/>
    </source>
</evidence>
<keyword evidence="4 14" id="KW-0813">Transport</keyword>
<evidence type="ECO:0000256" key="12">
    <source>
        <dbReference type="ARBA" id="ARBA00023329"/>
    </source>
</evidence>
<dbReference type="Gene3D" id="3.40.50.410">
    <property type="entry name" value="von Willebrand factor, type A domain"/>
    <property type="match status" value="1"/>
</dbReference>
<dbReference type="Gene3D" id="2.30.30.380">
    <property type="entry name" value="Zn-finger domain of Sec23/24"/>
    <property type="match status" value="1"/>
</dbReference>
<evidence type="ECO:0000256" key="2">
    <source>
        <dbReference type="ARBA" id="ARBA00009210"/>
    </source>
</evidence>
<dbReference type="InterPro" id="IPR036465">
    <property type="entry name" value="vWFA_dom_sf"/>
</dbReference>
<sequence>MDFQESEALDGLRFSWNVWPSSRIEATRMVVPFGVIVTPLHKLEGMPVLPYEPVTCKGCSAVLNPYCRVDFQARIWVCPFCYQRNHFPQHYHGISEQNLPAELYSTYSTVEYGLATPPSGPPAFLFVVDTCQPEEDLQGVRDALTQALSLLPESALVGLVTFGTMVQVHELKESECPRSYVFRGDKEVSADEVAQLLGITLATPQQPPRGAPAAAAPFGGAPGVGRFLLPISECEYTLTTALEEIRADPWGRAPNHRPLRSTGAALGVAVGLMEKSVPNVGSRIMLFLSGPCTNGPGIVVDPDLSFPMRSHQDFEKDNTMYYKRAVKYFNGLGGRMVNNGHVLDIFACSLDQVGLAEAKNAVDSTGGLMVMAEEFTNEIFKKSLQRMLQSDEQGNLNMAFNASMEVLTTKEVKISGAIGPVSSLKKKSACVGEGEIGIGGTSQWKICSLNSKTAVAVYFEVVNQHSSPVPEGQVFFLQFVTQYQHSSGQRRLRVCTTARRWVEGQDNTQELAAGFDQEAAAVLMARLAVFKTEHEDAFDILRWLDRMLIRLGSKFGEFQKDDAASFRLSANFSIYPQFMFHLRRSQFLQVFNNSPDETAFFRLMLNREGVLGSLIMIQPTLLSYSFDGPPVPVLLDVSSIGPDRILLLDSYFNVVVHYGATIAQWRKLGYQNDPAHEHFKKLLETPVQDAEAFIADRCPIPKVIECDQGGSQARFLLAKLNPSATHNSQQFGQGEVIFTDDVSLQVFTDHLARLAVQS</sequence>
<dbReference type="InterPro" id="IPR036174">
    <property type="entry name" value="Znf_Sec23_Sec24_sf"/>
</dbReference>
<dbReference type="SUPFAM" id="SSF81995">
    <property type="entry name" value="beta-sandwich domain of Sec23/24"/>
    <property type="match status" value="1"/>
</dbReference>
<dbReference type="InterPro" id="IPR006896">
    <property type="entry name" value="Sec23/24_trunk_dom"/>
</dbReference>
<dbReference type="InterPro" id="IPR006900">
    <property type="entry name" value="Sec23/24_helical_dom"/>
</dbReference>
<evidence type="ECO:0000256" key="3">
    <source>
        <dbReference type="ARBA" id="ARBA00021212"/>
    </source>
</evidence>
<dbReference type="GO" id="GO:0006886">
    <property type="term" value="P:intracellular protein transport"/>
    <property type="evidence" value="ECO:0007669"/>
    <property type="project" value="InterPro"/>
</dbReference>
<dbReference type="EMBL" id="DF236988">
    <property type="protein sequence ID" value="GAQ79816.1"/>
    <property type="molecule type" value="Genomic_DNA"/>
</dbReference>
<evidence type="ECO:0000259" key="18">
    <source>
        <dbReference type="Pfam" id="PF04815"/>
    </source>
</evidence>
<dbReference type="SUPFAM" id="SSF82919">
    <property type="entry name" value="Zn-finger domain of Sec23/24"/>
    <property type="match status" value="1"/>
</dbReference>
<dbReference type="STRING" id="105231.A0A1Y1HTG0"/>
<evidence type="ECO:0000256" key="9">
    <source>
        <dbReference type="ARBA" id="ARBA00022927"/>
    </source>
</evidence>
<dbReference type="Gene3D" id="1.20.120.730">
    <property type="entry name" value="Sec23/Sec24 helical domain"/>
    <property type="match status" value="1"/>
</dbReference>
<accession>A0A1Y1HTG0</accession>
<dbReference type="SUPFAM" id="SSF81811">
    <property type="entry name" value="Helical domain of Sec23/24"/>
    <property type="match status" value="1"/>
</dbReference>
<dbReference type="GO" id="GO:0005096">
    <property type="term" value="F:GTPase activator activity"/>
    <property type="evidence" value="ECO:0000318"/>
    <property type="project" value="GO_Central"/>
</dbReference>
<keyword evidence="14" id="KW-0963">Cytoplasm</keyword>
<reference evidence="20 21" key="1">
    <citation type="journal article" date="2014" name="Nat. Commun.">
        <title>Klebsormidium flaccidum genome reveals primary factors for plant terrestrial adaptation.</title>
        <authorList>
            <person name="Hori K."/>
            <person name="Maruyama F."/>
            <person name="Fujisawa T."/>
            <person name="Togashi T."/>
            <person name="Yamamoto N."/>
            <person name="Seo M."/>
            <person name="Sato S."/>
            <person name="Yamada T."/>
            <person name="Mori H."/>
            <person name="Tajima N."/>
            <person name="Moriyama T."/>
            <person name="Ikeuchi M."/>
            <person name="Watanabe M."/>
            <person name="Wada H."/>
            <person name="Kobayashi K."/>
            <person name="Saito M."/>
            <person name="Masuda T."/>
            <person name="Sasaki-Sekimoto Y."/>
            <person name="Mashiguchi K."/>
            <person name="Awai K."/>
            <person name="Shimojima M."/>
            <person name="Masuda S."/>
            <person name="Iwai M."/>
            <person name="Nobusawa T."/>
            <person name="Narise T."/>
            <person name="Kondo S."/>
            <person name="Saito H."/>
            <person name="Sato R."/>
            <person name="Murakawa M."/>
            <person name="Ihara Y."/>
            <person name="Oshima-Yamada Y."/>
            <person name="Ohtaka K."/>
            <person name="Satoh M."/>
            <person name="Sonobe K."/>
            <person name="Ishii M."/>
            <person name="Ohtani R."/>
            <person name="Kanamori-Sato M."/>
            <person name="Honoki R."/>
            <person name="Miyazaki D."/>
            <person name="Mochizuki H."/>
            <person name="Umetsu J."/>
            <person name="Higashi K."/>
            <person name="Shibata D."/>
            <person name="Kamiya Y."/>
            <person name="Sato N."/>
            <person name="Nakamura Y."/>
            <person name="Tabata S."/>
            <person name="Ida S."/>
            <person name="Kurokawa K."/>
            <person name="Ohta H."/>
        </authorList>
    </citation>
    <scope>NUCLEOTIDE SEQUENCE [LARGE SCALE GENOMIC DNA]</scope>
    <source>
        <strain evidence="20 21">NIES-2285</strain>
    </source>
</reference>
<feature type="domain" description="Zinc finger Sec23/Sec24-type" evidence="16">
    <location>
        <begin position="53"/>
        <end position="91"/>
    </location>
</feature>
<dbReference type="CDD" id="cd11287">
    <property type="entry name" value="Sec23_C"/>
    <property type="match status" value="1"/>
</dbReference>
<dbReference type="AlphaFoldDB" id="A0A1Y1HTG0"/>
<feature type="domain" description="Sec23/Sec24 trunk" evidence="17">
    <location>
        <begin position="121"/>
        <end position="388"/>
    </location>
</feature>
<dbReference type="PANTHER" id="PTHR11141">
    <property type="entry name" value="PROTEIN TRANSPORT PROTEIN SEC23"/>
    <property type="match status" value="1"/>
</dbReference>
<evidence type="ECO:0000256" key="4">
    <source>
        <dbReference type="ARBA" id="ARBA00022448"/>
    </source>
</evidence>
<dbReference type="GO" id="GO:0005789">
    <property type="term" value="C:endoplasmic reticulum membrane"/>
    <property type="evidence" value="ECO:0007669"/>
    <property type="project" value="UniProtKB-SubCell"/>
</dbReference>
<evidence type="ECO:0000313" key="20">
    <source>
        <dbReference type="EMBL" id="GAQ79816.1"/>
    </source>
</evidence>
<dbReference type="Pfam" id="PF04811">
    <property type="entry name" value="Sec23_trunk"/>
    <property type="match status" value="1"/>
</dbReference>
<dbReference type="GO" id="GO:0070971">
    <property type="term" value="C:endoplasmic reticulum exit site"/>
    <property type="evidence" value="ECO:0000318"/>
    <property type="project" value="GO_Central"/>
</dbReference>
<keyword evidence="21" id="KW-1185">Reference proteome</keyword>
<dbReference type="FunFam" id="3.40.20.10:FF:000041">
    <property type="entry name" value="Protein transport protein SEC23"/>
    <property type="match status" value="1"/>
</dbReference>
<evidence type="ECO:0000259" key="19">
    <source>
        <dbReference type="Pfam" id="PF08033"/>
    </source>
</evidence>
<keyword evidence="6 14" id="KW-0256">Endoplasmic reticulum</keyword>
<keyword evidence="9 14" id="KW-0653">Protein transport</keyword>
<protein>
    <recommendedName>
        <fullName evidence="3 14">Protein transport protein SEC23</fullName>
    </recommendedName>
</protein>
<keyword evidence="12 14" id="KW-0968">Cytoplasmic vesicle</keyword>
<dbReference type="FunFam" id="1.20.120.730:FF:000005">
    <property type="entry name" value="Protein transport protein SEC23"/>
    <property type="match status" value="1"/>
</dbReference>
<dbReference type="Pfam" id="PF00626">
    <property type="entry name" value="Gelsolin"/>
    <property type="match status" value="1"/>
</dbReference>
<keyword evidence="8 14" id="KW-0931">ER-Golgi transport</keyword>
<dbReference type="OrthoDB" id="10256289at2759"/>
<dbReference type="GO" id="GO:0000139">
    <property type="term" value="C:Golgi membrane"/>
    <property type="evidence" value="ECO:0007669"/>
    <property type="project" value="UniProtKB-SubCell"/>
</dbReference>
<comment type="similarity">
    <text evidence="2 14">Belongs to the SEC23/SEC24 family. SEC23 subfamily.</text>
</comment>
<dbReference type="GO" id="GO:0008270">
    <property type="term" value="F:zinc ion binding"/>
    <property type="evidence" value="ECO:0007669"/>
    <property type="project" value="InterPro"/>
</dbReference>
<dbReference type="Gene3D" id="3.40.20.10">
    <property type="entry name" value="Severin"/>
    <property type="match status" value="1"/>
</dbReference>
<feature type="domain" description="Gelsolin-like" evidence="15">
    <location>
        <begin position="630"/>
        <end position="716"/>
    </location>
</feature>
<name>A0A1Y1HTG0_KLENI</name>
<dbReference type="SUPFAM" id="SSF82754">
    <property type="entry name" value="C-terminal, gelsolin-like domain of Sec23/24"/>
    <property type="match status" value="1"/>
</dbReference>
<dbReference type="GO" id="GO:0090110">
    <property type="term" value="P:COPII-coated vesicle cargo loading"/>
    <property type="evidence" value="ECO:0000318"/>
    <property type="project" value="GO_Central"/>
</dbReference>
<dbReference type="InterPro" id="IPR007123">
    <property type="entry name" value="Gelsolin-like_dom"/>
</dbReference>
<dbReference type="GO" id="GO:0030127">
    <property type="term" value="C:COPII vesicle coat"/>
    <property type="evidence" value="ECO:0000318"/>
    <property type="project" value="GO_Central"/>
</dbReference>
<dbReference type="PANTHER" id="PTHR11141:SF22">
    <property type="entry name" value="PROTEIN TRANSPORT PROTEIN SEC23 G"/>
    <property type="match status" value="1"/>
</dbReference>
<gene>
    <name evidence="20" type="ORF">KFL_000390040</name>
</gene>
<dbReference type="Gene3D" id="2.60.40.1670">
    <property type="entry name" value="beta-sandwich domain of Sec23/24"/>
    <property type="match status" value="1"/>
</dbReference>
<evidence type="ECO:0000256" key="1">
    <source>
        <dbReference type="ARBA" id="ARBA00004255"/>
    </source>
</evidence>
<evidence type="ECO:0000313" key="21">
    <source>
        <dbReference type="Proteomes" id="UP000054558"/>
    </source>
</evidence>
<keyword evidence="11 14" id="KW-0472">Membrane</keyword>
<evidence type="ECO:0000259" key="17">
    <source>
        <dbReference type="Pfam" id="PF04811"/>
    </source>
</evidence>
<evidence type="ECO:0000256" key="7">
    <source>
        <dbReference type="ARBA" id="ARBA00022833"/>
    </source>
</evidence>